<dbReference type="GO" id="GO:0005789">
    <property type="term" value="C:endoplasmic reticulum membrane"/>
    <property type="evidence" value="ECO:0007669"/>
    <property type="project" value="TreeGrafter"/>
</dbReference>
<accession>A0A9P6W6M5</accession>
<dbReference type="GO" id="GO:0070072">
    <property type="term" value="P:vacuolar proton-transporting V-type ATPase complex assembly"/>
    <property type="evidence" value="ECO:0007669"/>
    <property type="project" value="InterPro"/>
</dbReference>
<name>A0A9P6W6M5_RHOMI</name>
<evidence type="ECO:0000256" key="2">
    <source>
        <dbReference type="SAM" id="Phobius"/>
    </source>
</evidence>
<dbReference type="InterPro" id="IPR013945">
    <property type="entry name" value="Pkr1"/>
</dbReference>
<reference evidence="3 4" key="1">
    <citation type="submission" date="2020-11" db="EMBL/GenBank/DDBJ databases">
        <title>Kefir isolates.</title>
        <authorList>
            <person name="Marcisauskas S."/>
            <person name="Kim Y."/>
            <person name="Blasche S."/>
        </authorList>
    </citation>
    <scope>NUCLEOTIDE SEQUENCE [LARGE SCALE GENOMIC DNA]</scope>
    <source>
        <strain evidence="3 4">KR</strain>
    </source>
</reference>
<dbReference type="OrthoDB" id="9626941at2759"/>
<evidence type="ECO:0000313" key="3">
    <source>
        <dbReference type="EMBL" id="KAG0666060.1"/>
    </source>
</evidence>
<dbReference type="Proteomes" id="UP000777482">
    <property type="component" value="Unassembled WGS sequence"/>
</dbReference>
<dbReference type="Pfam" id="PF08636">
    <property type="entry name" value="Pkr1"/>
    <property type="match status" value="1"/>
</dbReference>
<sequence length="111" mass="12071">MATQASTAKPQSRSMLADIVDSIFTPGTNSGLIRAMDMSFYALFAVLVVMVVLTRGNGHICALFALSVGLFASIKWFLVQIAEAEEQHRRERLAKEQQQEADAAIKGGKAQ</sequence>
<dbReference type="PANTHER" id="PTHR28251:SF1">
    <property type="entry name" value="V-TYPE ATPASE ASSEMBLY FACTOR PKR1"/>
    <property type="match status" value="1"/>
</dbReference>
<keyword evidence="2" id="KW-1133">Transmembrane helix</keyword>
<feature type="transmembrane region" description="Helical" evidence="2">
    <location>
        <begin position="60"/>
        <end position="79"/>
    </location>
</feature>
<keyword evidence="2" id="KW-0472">Membrane</keyword>
<evidence type="ECO:0000256" key="1">
    <source>
        <dbReference type="SAM" id="MobiDB-lite"/>
    </source>
</evidence>
<evidence type="ECO:0008006" key="5">
    <source>
        <dbReference type="Google" id="ProtNLM"/>
    </source>
</evidence>
<comment type="caution">
    <text evidence="3">The sequence shown here is derived from an EMBL/GenBank/DDBJ whole genome shotgun (WGS) entry which is preliminary data.</text>
</comment>
<feature type="region of interest" description="Disordered" evidence="1">
    <location>
        <begin position="92"/>
        <end position="111"/>
    </location>
</feature>
<keyword evidence="2" id="KW-0812">Transmembrane</keyword>
<organism evidence="3 4">
    <name type="scientific">Rhodotorula mucilaginosa</name>
    <name type="common">Yeast</name>
    <name type="synonym">Rhodotorula rubra</name>
    <dbReference type="NCBI Taxonomy" id="5537"/>
    <lineage>
        <taxon>Eukaryota</taxon>
        <taxon>Fungi</taxon>
        <taxon>Dikarya</taxon>
        <taxon>Basidiomycota</taxon>
        <taxon>Pucciniomycotina</taxon>
        <taxon>Microbotryomycetes</taxon>
        <taxon>Sporidiobolales</taxon>
        <taxon>Sporidiobolaceae</taxon>
        <taxon>Rhodotorula</taxon>
    </lineage>
</organism>
<feature type="transmembrane region" description="Helical" evidence="2">
    <location>
        <begin position="32"/>
        <end position="53"/>
    </location>
</feature>
<dbReference type="EMBL" id="PUHQ01000006">
    <property type="protein sequence ID" value="KAG0666060.1"/>
    <property type="molecule type" value="Genomic_DNA"/>
</dbReference>
<protein>
    <recommendedName>
        <fullName evidence="5">ER protein Pkr1-domain-containing protein</fullName>
    </recommendedName>
</protein>
<keyword evidence="4" id="KW-1185">Reference proteome</keyword>
<proteinExistence type="predicted"/>
<gene>
    <name evidence="3" type="ORF">C6P46_005411</name>
</gene>
<dbReference type="PANTHER" id="PTHR28251">
    <property type="entry name" value="V-TYPE ATPASE ASSEMBLY FACTOR PKR1"/>
    <property type="match status" value="1"/>
</dbReference>
<dbReference type="AlphaFoldDB" id="A0A9P6W6M5"/>
<evidence type="ECO:0000313" key="4">
    <source>
        <dbReference type="Proteomes" id="UP000777482"/>
    </source>
</evidence>